<sequence>MEAASEPEGEKQRAMLQRDRVAVQLGLRLTVDEPGHAVISMVVRDDMLNGFDVLHGGLIFTLADTAFAVACNEDDEVTLAAGAEISFLRPVRIGAELTATATRRTRTGRSGIYDVQVVDEGGSVVAEFRGRSRTTRLPQSTAGEEQ</sequence>
<dbReference type="NCBIfam" id="TIGR02286">
    <property type="entry name" value="PaaD"/>
    <property type="match status" value="1"/>
</dbReference>
<evidence type="ECO:0000313" key="5">
    <source>
        <dbReference type="Proteomes" id="UP000181956"/>
    </source>
</evidence>
<gene>
    <name evidence="4" type="ORF">SAMN04489834_1309</name>
</gene>
<dbReference type="CDD" id="cd03443">
    <property type="entry name" value="PaaI_thioesterase"/>
    <property type="match status" value="1"/>
</dbReference>
<dbReference type="AlphaFoldDB" id="A0A1H1RFE6"/>
<feature type="domain" description="Thioesterase" evidence="3">
    <location>
        <begin position="52"/>
        <end position="125"/>
    </location>
</feature>
<keyword evidence="2" id="KW-0378">Hydrolase</keyword>
<evidence type="ECO:0000256" key="1">
    <source>
        <dbReference type="ARBA" id="ARBA00008324"/>
    </source>
</evidence>
<dbReference type="SUPFAM" id="SSF54637">
    <property type="entry name" value="Thioesterase/thiol ester dehydrase-isomerase"/>
    <property type="match status" value="1"/>
</dbReference>
<evidence type="ECO:0000313" key="4">
    <source>
        <dbReference type="EMBL" id="SDS34484.1"/>
    </source>
</evidence>
<accession>A0A1H1RFE6</accession>
<dbReference type="NCBIfam" id="TIGR00369">
    <property type="entry name" value="unchar_dom_1"/>
    <property type="match status" value="1"/>
</dbReference>
<dbReference type="PANTHER" id="PTHR42856">
    <property type="entry name" value="ACYL-COENZYME A THIOESTERASE PAAI"/>
    <property type="match status" value="1"/>
</dbReference>
<reference evidence="5" key="1">
    <citation type="submission" date="2016-10" db="EMBL/GenBank/DDBJ databases">
        <authorList>
            <person name="Varghese N."/>
            <person name="Submissions S."/>
        </authorList>
    </citation>
    <scope>NUCLEOTIDE SEQUENCE [LARGE SCALE GENOMIC DNA]</scope>
    <source>
        <strain evidence="5">DSM 21772</strain>
    </source>
</reference>
<dbReference type="Gene3D" id="3.10.129.10">
    <property type="entry name" value="Hotdog Thioesterase"/>
    <property type="match status" value="1"/>
</dbReference>
<dbReference type="GO" id="GO:0016289">
    <property type="term" value="F:acyl-CoA hydrolase activity"/>
    <property type="evidence" value="ECO:0007669"/>
    <property type="project" value="TreeGrafter"/>
</dbReference>
<dbReference type="EMBL" id="LT629742">
    <property type="protein sequence ID" value="SDS34484.1"/>
    <property type="molecule type" value="Genomic_DNA"/>
</dbReference>
<dbReference type="STRING" id="412690.SAMN04489834_1309"/>
<evidence type="ECO:0000259" key="3">
    <source>
        <dbReference type="Pfam" id="PF03061"/>
    </source>
</evidence>
<dbReference type="FunFam" id="3.10.129.10:FF:000022">
    <property type="entry name" value="Phenylacetic acid degradation protein"/>
    <property type="match status" value="1"/>
</dbReference>
<dbReference type="Proteomes" id="UP000181956">
    <property type="component" value="Chromosome I"/>
</dbReference>
<name>A0A1H1RFE6_9MICO</name>
<dbReference type="InterPro" id="IPR029069">
    <property type="entry name" value="HotDog_dom_sf"/>
</dbReference>
<organism evidence="4 5">
    <name type="scientific">Microterricola viridarii</name>
    <dbReference type="NCBI Taxonomy" id="412690"/>
    <lineage>
        <taxon>Bacteria</taxon>
        <taxon>Bacillati</taxon>
        <taxon>Actinomycetota</taxon>
        <taxon>Actinomycetes</taxon>
        <taxon>Micrococcales</taxon>
        <taxon>Microbacteriaceae</taxon>
        <taxon>Microterricola</taxon>
    </lineage>
</organism>
<dbReference type="Pfam" id="PF03061">
    <property type="entry name" value="4HBT"/>
    <property type="match status" value="1"/>
</dbReference>
<proteinExistence type="inferred from homology"/>
<dbReference type="InterPro" id="IPR052723">
    <property type="entry name" value="Acyl-CoA_thioesterase_PaaI"/>
</dbReference>
<dbReference type="PANTHER" id="PTHR42856:SF1">
    <property type="entry name" value="ACYL-COENZYME A THIOESTERASE PAAI"/>
    <property type="match status" value="1"/>
</dbReference>
<dbReference type="InterPro" id="IPR003736">
    <property type="entry name" value="PAAI_dom"/>
</dbReference>
<protein>
    <submittedName>
        <fullName evidence="4">Acyl-CoA thioesterase</fullName>
    </submittedName>
</protein>
<dbReference type="InterPro" id="IPR011973">
    <property type="entry name" value="PaaD"/>
</dbReference>
<keyword evidence="5" id="KW-1185">Reference proteome</keyword>
<dbReference type="InterPro" id="IPR006683">
    <property type="entry name" value="Thioestr_dom"/>
</dbReference>
<comment type="similarity">
    <text evidence="1">Belongs to the thioesterase PaaI family.</text>
</comment>
<evidence type="ECO:0000256" key="2">
    <source>
        <dbReference type="ARBA" id="ARBA00022801"/>
    </source>
</evidence>